<dbReference type="AlphaFoldDB" id="A0A1G4RYG6"/>
<dbReference type="Pfam" id="PF13692">
    <property type="entry name" value="Glyco_trans_1_4"/>
    <property type="match status" value="1"/>
</dbReference>
<dbReference type="SUPFAM" id="SSF53756">
    <property type="entry name" value="UDP-Glycosyltransferase/glycogen phosphorylase"/>
    <property type="match status" value="1"/>
</dbReference>
<dbReference type="InterPro" id="IPR050194">
    <property type="entry name" value="Glycosyltransferase_grp1"/>
</dbReference>
<evidence type="ECO:0000313" key="2">
    <source>
        <dbReference type="Proteomes" id="UP000199542"/>
    </source>
</evidence>
<sequence>MDELQSDVINRLIESGDFVFTCRYWSPLGPCVIWGSTMRLVVVNDVSVVRGGATKVAIQCLQACVRAAVDCTFLVGDDGTGLEECGLRVPTIALGEKPLRDGPVIANVFDRHFNKRAYEALAMLLGQSCEETVVHVHGWNQILSPSIFHALAENRARVIVTAHDFFLNCPNGGRLNYKSGEICPVKPMSFECLATNCDKRNYLHKLWRFRRMLGQIGVGDAFWERIEVILAHEKMEAYLTPGPIRNFQTLRTPTEPFTWRPTEPWRRERIMFLGRMTWEKGVRTLCEALRMTGQAATLIGRGPLLEEMRVTLPHCWVPGWLDDASVSELADQARIFVMPSRMPEPYGLVAAEAIMSGIPVIISSNALIADEVEQNGAGLVFKSGDAASLAEALLKVKSDSLVQKLAEGARAFGKKIAPSRPEWERRMIAIYTGETAFLAA</sequence>
<dbReference type="PANTHER" id="PTHR45947">
    <property type="entry name" value="SULFOQUINOVOSYL TRANSFERASE SQD2"/>
    <property type="match status" value="1"/>
</dbReference>
<dbReference type="EMBL" id="FMTM01000004">
    <property type="protein sequence ID" value="SCW62003.1"/>
    <property type="molecule type" value="Genomic_DNA"/>
</dbReference>
<proteinExistence type="predicted"/>
<gene>
    <name evidence="1" type="ORF">SAMN02927900_03200</name>
</gene>
<reference evidence="1 2" key="1">
    <citation type="submission" date="2016-10" db="EMBL/GenBank/DDBJ databases">
        <authorList>
            <person name="de Groot N.N."/>
        </authorList>
    </citation>
    <scope>NUCLEOTIDE SEQUENCE [LARGE SCALE GENOMIC DNA]</scope>
    <source>
        <strain evidence="1 2">CGMCC 1.3401</strain>
    </source>
</reference>
<dbReference type="CDD" id="cd03801">
    <property type="entry name" value="GT4_PimA-like"/>
    <property type="match status" value="1"/>
</dbReference>
<keyword evidence="1" id="KW-0808">Transferase</keyword>
<accession>A0A1G4RYG6</accession>
<dbReference type="GO" id="GO:0016757">
    <property type="term" value="F:glycosyltransferase activity"/>
    <property type="evidence" value="ECO:0007669"/>
    <property type="project" value="TreeGrafter"/>
</dbReference>
<protein>
    <submittedName>
        <fullName evidence="1">Glycosyltransferase involved in cell wall bisynthesis</fullName>
    </submittedName>
</protein>
<name>A0A1G4RYG6_9HYPH</name>
<organism evidence="1 2">
    <name type="scientific">Rhizobium mongolense subsp. loessense</name>
    <dbReference type="NCBI Taxonomy" id="158890"/>
    <lineage>
        <taxon>Bacteria</taxon>
        <taxon>Pseudomonadati</taxon>
        <taxon>Pseudomonadota</taxon>
        <taxon>Alphaproteobacteria</taxon>
        <taxon>Hyphomicrobiales</taxon>
        <taxon>Rhizobiaceae</taxon>
        <taxon>Rhizobium/Agrobacterium group</taxon>
        <taxon>Rhizobium</taxon>
    </lineage>
</organism>
<dbReference type="PANTHER" id="PTHR45947:SF3">
    <property type="entry name" value="SULFOQUINOVOSYL TRANSFERASE SQD2"/>
    <property type="match status" value="1"/>
</dbReference>
<evidence type="ECO:0000313" key="1">
    <source>
        <dbReference type="EMBL" id="SCW62003.1"/>
    </source>
</evidence>
<dbReference type="Gene3D" id="3.40.50.2000">
    <property type="entry name" value="Glycogen Phosphorylase B"/>
    <property type="match status" value="2"/>
</dbReference>
<dbReference type="Proteomes" id="UP000199542">
    <property type="component" value="Unassembled WGS sequence"/>
</dbReference>